<dbReference type="EMBL" id="MU251270">
    <property type="protein sequence ID" value="KAG9251202.1"/>
    <property type="molecule type" value="Genomic_DNA"/>
</dbReference>
<name>A0A9P8CLM0_9HYPO</name>
<gene>
    <name evidence="1" type="ORF">F5Z01DRAFT_300063</name>
</gene>
<evidence type="ECO:0000313" key="2">
    <source>
        <dbReference type="Proteomes" id="UP000887229"/>
    </source>
</evidence>
<dbReference type="GeneID" id="70289778"/>
<evidence type="ECO:0000313" key="1">
    <source>
        <dbReference type="EMBL" id="KAG9251202.1"/>
    </source>
</evidence>
<reference evidence="1" key="1">
    <citation type="journal article" date="2021" name="IMA Fungus">
        <title>Genomic characterization of three marine fungi, including Emericellopsis atlantica sp. nov. with signatures of a generalist lifestyle and marine biomass degradation.</title>
        <authorList>
            <person name="Hagestad O.C."/>
            <person name="Hou L."/>
            <person name="Andersen J.H."/>
            <person name="Hansen E.H."/>
            <person name="Altermark B."/>
            <person name="Li C."/>
            <person name="Kuhnert E."/>
            <person name="Cox R.J."/>
            <person name="Crous P.W."/>
            <person name="Spatafora J.W."/>
            <person name="Lail K."/>
            <person name="Amirebrahimi M."/>
            <person name="Lipzen A."/>
            <person name="Pangilinan J."/>
            <person name="Andreopoulos W."/>
            <person name="Hayes R.D."/>
            <person name="Ng V."/>
            <person name="Grigoriev I.V."/>
            <person name="Jackson S.A."/>
            <person name="Sutton T.D.S."/>
            <person name="Dobson A.D.W."/>
            <person name="Rama T."/>
        </authorList>
    </citation>
    <scope>NUCLEOTIDE SEQUENCE</scope>
    <source>
        <strain evidence="1">TS7</strain>
    </source>
</reference>
<dbReference type="OrthoDB" id="4809847at2759"/>
<protein>
    <submittedName>
        <fullName evidence="1">Uncharacterized protein</fullName>
    </submittedName>
</protein>
<proteinExistence type="predicted"/>
<organism evidence="1 2">
    <name type="scientific">Emericellopsis atlantica</name>
    <dbReference type="NCBI Taxonomy" id="2614577"/>
    <lineage>
        <taxon>Eukaryota</taxon>
        <taxon>Fungi</taxon>
        <taxon>Dikarya</taxon>
        <taxon>Ascomycota</taxon>
        <taxon>Pezizomycotina</taxon>
        <taxon>Sordariomycetes</taxon>
        <taxon>Hypocreomycetidae</taxon>
        <taxon>Hypocreales</taxon>
        <taxon>Bionectriaceae</taxon>
        <taxon>Emericellopsis</taxon>
    </lineage>
</organism>
<accession>A0A9P8CLM0</accession>
<sequence>MSPSVLNSTVETTQIIIRLSSPLAELATLTPLVDLLALTYAVTVPSPLKQSRLSTLLHTLSSDPCPSSQPAPHSEAEKLNSFIRFLSPVLNGMAGLRDFEAAVDLRDDDPQDFRDFWTLEGRNLIKEYVEDGQVGGSSPGSEKVFLDSFVRDVSRRVALSHEGRLMLVDGHRKVGEEVSVAETKRAGLLIYREQGLEG</sequence>
<comment type="caution">
    <text evidence="1">The sequence shown here is derived from an EMBL/GenBank/DDBJ whole genome shotgun (WGS) entry which is preliminary data.</text>
</comment>
<dbReference type="AlphaFoldDB" id="A0A9P8CLM0"/>
<dbReference type="RefSeq" id="XP_046115126.1">
    <property type="nucleotide sequence ID" value="XM_046258875.1"/>
</dbReference>
<keyword evidence="2" id="KW-1185">Reference proteome</keyword>
<dbReference type="Proteomes" id="UP000887229">
    <property type="component" value="Unassembled WGS sequence"/>
</dbReference>